<dbReference type="InterPro" id="IPR038666">
    <property type="entry name" value="SSP1_head-tail_sf"/>
</dbReference>
<protein>
    <submittedName>
        <fullName evidence="1">Head-tail adaptor</fullName>
    </submittedName>
</protein>
<dbReference type="STRING" id="1217970.SAMN05444002_1290"/>
<dbReference type="Gene3D" id="2.40.10.270">
    <property type="entry name" value="Bacteriophage SPP1 head-tail adaptor protein"/>
    <property type="match status" value="1"/>
</dbReference>
<gene>
    <name evidence="1" type="ORF">SAMN05444002_1290</name>
</gene>
<accession>A0A1N6F1Q8</accession>
<sequence>MTPAPVLNRKLVLESPERVPDGSGGWTRTWAELGQLWAEVKSGSGGERADEFLTVSSVPYRITVRAAPPGAMSRPKPEQRFREGSRIYRILAVAERDALGRYLTCYAREEVSA</sequence>
<organism evidence="1 2">
    <name type="scientific">Vannielia litorea</name>
    <dbReference type="NCBI Taxonomy" id="1217970"/>
    <lineage>
        <taxon>Bacteria</taxon>
        <taxon>Pseudomonadati</taxon>
        <taxon>Pseudomonadota</taxon>
        <taxon>Alphaproteobacteria</taxon>
        <taxon>Rhodobacterales</taxon>
        <taxon>Paracoccaceae</taxon>
        <taxon>Vannielia</taxon>
    </lineage>
</organism>
<evidence type="ECO:0000313" key="2">
    <source>
        <dbReference type="Proteomes" id="UP000184932"/>
    </source>
</evidence>
<dbReference type="Proteomes" id="UP000184932">
    <property type="component" value="Unassembled WGS sequence"/>
</dbReference>
<dbReference type="EMBL" id="FSRL01000001">
    <property type="protein sequence ID" value="SIN89156.1"/>
    <property type="molecule type" value="Genomic_DNA"/>
</dbReference>
<evidence type="ECO:0000313" key="1">
    <source>
        <dbReference type="EMBL" id="SIN89156.1"/>
    </source>
</evidence>
<proteinExistence type="predicted"/>
<dbReference type="OrthoDB" id="7570189at2"/>
<dbReference type="Pfam" id="PF05521">
    <property type="entry name" value="Phage_HCP"/>
    <property type="match status" value="1"/>
</dbReference>
<dbReference type="AlphaFoldDB" id="A0A1N6F1Q8"/>
<keyword evidence="2" id="KW-1185">Reference proteome</keyword>
<dbReference type="InterPro" id="IPR008767">
    <property type="entry name" value="Phage_SPP1_head-tail_adaptor"/>
</dbReference>
<reference evidence="2" key="1">
    <citation type="submission" date="2016-11" db="EMBL/GenBank/DDBJ databases">
        <authorList>
            <person name="Varghese N."/>
            <person name="Submissions S."/>
        </authorList>
    </citation>
    <scope>NUCLEOTIDE SEQUENCE [LARGE SCALE GENOMIC DNA]</scope>
    <source>
        <strain evidence="2">DSM 29440</strain>
    </source>
</reference>
<name>A0A1N6F1Q8_9RHOB</name>
<dbReference type="RefSeq" id="WP_074255377.1">
    <property type="nucleotide sequence ID" value="NZ_FSRL01000001.1"/>
</dbReference>